<dbReference type="Proteomes" id="UP001451303">
    <property type="component" value="Unassembled WGS sequence"/>
</dbReference>
<accession>A0ABR3DLG2</accession>
<sequence length="268" mass="29957">MTLVVYVYVTRINTHSLGLFVLRIPVPSPMDSDLHPFRFLFTMLYTQAKQGSASYQLVLGLLGPLGLLGNSCSTSSVGIALGRLSWLSWSSWLSCVSLDTLWEAWSSWLSWAGGSQDSVNGGDRAVSQASQELFFLLSSGFPFLPEVPGVAMGGWAPRCLLPYRVAKDGRTGVASMVGGQRRFLLEYLVCSQPFQVQKTQSVTCTARSHYILTQPRKSWIMTMRRKNAGPSSSSLSHKEQIICDRGRLERRRRRLRWWMAGWTPLSQA</sequence>
<proteinExistence type="predicted"/>
<keyword evidence="2" id="KW-1185">Reference proteome</keyword>
<reference evidence="1 2" key="1">
    <citation type="submission" date="2023-09" db="EMBL/GenBank/DDBJ databases">
        <title>Multi-omics analysis of a traditional fermented food reveals byproduct-associated fungal strains for waste-to-food upcycling.</title>
        <authorList>
            <consortium name="Lawrence Berkeley National Laboratory"/>
            <person name="Rekdal V.M."/>
            <person name="Villalobos-Escobedo J.M."/>
            <person name="Rodriguez-Valeron N."/>
            <person name="Garcia M.O."/>
            <person name="Vasquez D.P."/>
            <person name="Damayanti I."/>
            <person name="Sorensen P.M."/>
            <person name="Baidoo E.E."/>
            <person name="De Carvalho A.C."/>
            <person name="Riley R."/>
            <person name="Lipzen A."/>
            <person name="He G."/>
            <person name="Yan M."/>
            <person name="Haridas S."/>
            <person name="Daum C."/>
            <person name="Yoshinaga Y."/>
            <person name="Ng V."/>
            <person name="Grigoriev I.V."/>
            <person name="Munk R."/>
            <person name="Nuraida L."/>
            <person name="Wijaya C.H."/>
            <person name="Morales P.-C."/>
            <person name="Keasling J.D."/>
        </authorList>
    </citation>
    <scope>NUCLEOTIDE SEQUENCE [LARGE SCALE GENOMIC DNA]</scope>
    <source>
        <strain evidence="1 2">FGSC 2613</strain>
    </source>
</reference>
<dbReference type="EMBL" id="JAVLET010000002">
    <property type="protein sequence ID" value="KAL0473500.1"/>
    <property type="molecule type" value="Genomic_DNA"/>
</dbReference>
<comment type="caution">
    <text evidence="1">The sequence shown here is derived from an EMBL/GenBank/DDBJ whole genome shotgun (WGS) entry which is preliminary data.</text>
</comment>
<organism evidence="1 2">
    <name type="scientific">Neurospora intermedia</name>
    <dbReference type="NCBI Taxonomy" id="5142"/>
    <lineage>
        <taxon>Eukaryota</taxon>
        <taxon>Fungi</taxon>
        <taxon>Dikarya</taxon>
        <taxon>Ascomycota</taxon>
        <taxon>Pezizomycotina</taxon>
        <taxon>Sordariomycetes</taxon>
        <taxon>Sordariomycetidae</taxon>
        <taxon>Sordariales</taxon>
        <taxon>Sordariaceae</taxon>
        <taxon>Neurospora</taxon>
    </lineage>
</organism>
<protein>
    <submittedName>
        <fullName evidence="1">Uncharacterized protein</fullName>
    </submittedName>
</protein>
<evidence type="ECO:0000313" key="2">
    <source>
        <dbReference type="Proteomes" id="UP001451303"/>
    </source>
</evidence>
<name>A0ABR3DLG2_NEUIN</name>
<evidence type="ECO:0000313" key="1">
    <source>
        <dbReference type="EMBL" id="KAL0473500.1"/>
    </source>
</evidence>
<gene>
    <name evidence="1" type="ORF">QR685DRAFT_517025</name>
</gene>